<reference evidence="1" key="1">
    <citation type="journal article" date="2015" name="Nature">
        <title>Complex archaea that bridge the gap between prokaryotes and eukaryotes.</title>
        <authorList>
            <person name="Spang A."/>
            <person name="Saw J.H."/>
            <person name="Jorgensen S.L."/>
            <person name="Zaremba-Niedzwiedzka K."/>
            <person name="Martijn J."/>
            <person name="Lind A.E."/>
            <person name="van Eijk R."/>
            <person name="Schleper C."/>
            <person name="Guy L."/>
            <person name="Ettema T.J."/>
        </authorList>
    </citation>
    <scope>NUCLEOTIDE SEQUENCE</scope>
</reference>
<protein>
    <submittedName>
        <fullName evidence="1">Uncharacterized protein</fullName>
    </submittedName>
</protein>
<proteinExistence type="predicted"/>
<dbReference type="AlphaFoldDB" id="A0A0F9HNA6"/>
<comment type="caution">
    <text evidence="1">The sequence shown here is derived from an EMBL/GenBank/DDBJ whole genome shotgun (WGS) entry which is preliminary data.</text>
</comment>
<evidence type="ECO:0000313" key="1">
    <source>
        <dbReference type="EMBL" id="KKM04722.1"/>
    </source>
</evidence>
<name>A0A0F9HNA6_9ZZZZ</name>
<organism evidence="1">
    <name type="scientific">marine sediment metagenome</name>
    <dbReference type="NCBI Taxonomy" id="412755"/>
    <lineage>
        <taxon>unclassified sequences</taxon>
        <taxon>metagenomes</taxon>
        <taxon>ecological metagenomes</taxon>
    </lineage>
</organism>
<sequence length="62" mass="7220">MRSSINLRVIYSVTLIDSKSRGKLLEEKEILAAVYVELNRVFKANYKPPKNPQKIYVESHKL</sequence>
<dbReference type="EMBL" id="LAZR01016391">
    <property type="protein sequence ID" value="KKM04722.1"/>
    <property type="molecule type" value="Genomic_DNA"/>
</dbReference>
<gene>
    <name evidence="1" type="ORF">LCGC14_1761380</name>
</gene>
<accession>A0A0F9HNA6</accession>